<feature type="compositionally biased region" description="Basic and acidic residues" evidence="1">
    <location>
        <begin position="18"/>
        <end position="32"/>
    </location>
</feature>
<proteinExistence type="predicted"/>
<feature type="compositionally biased region" description="Polar residues" evidence="1">
    <location>
        <begin position="99"/>
        <end position="109"/>
    </location>
</feature>
<sequence>MYDGSDAKKLNLRGQDLIAHRLRERLKEIERREEEEEDNRSNSSFISQERRGKDSFESFATANEEEGDLLDNMRNRQESRTKHPHTGRGRGYHSKKVNENTPEPMSLSRSFRKDELPRRRNEKWRDGNRTSMYGTHPSSSDECQSSHSSIEQNLSRGRGRDIQNHSSVNFVENQPIIKSSKINYSTSSTDEFDTSTRFSSRKPQIRSPQIQNNLINKPTKSNLYDDFFSSEDERSDPPSDKGASQAMKDFDDFFSII</sequence>
<dbReference type="AlphaFoldDB" id="A0A7R8D5X1"/>
<feature type="compositionally biased region" description="Basic and acidic residues" evidence="1">
    <location>
        <begin position="111"/>
        <end position="128"/>
    </location>
</feature>
<evidence type="ECO:0000256" key="1">
    <source>
        <dbReference type="SAM" id="MobiDB-lite"/>
    </source>
</evidence>
<name>A0A7R8D5X1_LEPSM</name>
<gene>
    <name evidence="2" type="ORF">LSAA_14833</name>
</gene>
<feature type="compositionally biased region" description="Polar residues" evidence="1">
    <location>
        <begin position="164"/>
        <end position="184"/>
    </location>
</feature>
<dbReference type="Proteomes" id="UP000675881">
    <property type="component" value="Chromosome 9"/>
</dbReference>
<feature type="compositionally biased region" description="Basic and acidic residues" evidence="1">
    <location>
        <begin position="71"/>
        <end position="81"/>
    </location>
</feature>
<keyword evidence="3" id="KW-1185">Reference proteome</keyword>
<evidence type="ECO:0000313" key="2">
    <source>
        <dbReference type="EMBL" id="CAF3039732.1"/>
    </source>
</evidence>
<feature type="compositionally biased region" description="Polar residues" evidence="1">
    <location>
        <begin position="206"/>
        <end position="222"/>
    </location>
</feature>
<feature type="region of interest" description="Disordered" evidence="1">
    <location>
        <begin position="1"/>
        <end position="257"/>
    </location>
</feature>
<feature type="compositionally biased region" description="Basic residues" evidence="1">
    <location>
        <begin position="82"/>
        <end position="95"/>
    </location>
</feature>
<protein>
    <submittedName>
        <fullName evidence="2">(salmon louse) hypothetical protein</fullName>
    </submittedName>
</protein>
<evidence type="ECO:0000313" key="3">
    <source>
        <dbReference type="Proteomes" id="UP000675881"/>
    </source>
</evidence>
<accession>A0A7R8D5X1</accession>
<dbReference type="EMBL" id="HG994588">
    <property type="protein sequence ID" value="CAF3039732.1"/>
    <property type="molecule type" value="Genomic_DNA"/>
</dbReference>
<reference evidence="2" key="1">
    <citation type="submission" date="2021-02" db="EMBL/GenBank/DDBJ databases">
        <authorList>
            <person name="Bekaert M."/>
        </authorList>
    </citation>
    <scope>NUCLEOTIDE SEQUENCE</scope>
    <source>
        <strain evidence="2">IoA-00</strain>
    </source>
</reference>
<feature type="compositionally biased region" description="Low complexity" evidence="1">
    <location>
        <begin position="138"/>
        <end position="149"/>
    </location>
</feature>
<organism evidence="2 3">
    <name type="scientific">Lepeophtheirus salmonis</name>
    <name type="common">Salmon louse</name>
    <name type="synonym">Caligus salmonis</name>
    <dbReference type="NCBI Taxonomy" id="72036"/>
    <lineage>
        <taxon>Eukaryota</taxon>
        <taxon>Metazoa</taxon>
        <taxon>Ecdysozoa</taxon>
        <taxon>Arthropoda</taxon>
        <taxon>Crustacea</taxon>
        <taxon>Multicrustacea</taxon>
        <taxon>Hexanauplia</taxon>
        <taxon>Copepoda</taxon>
        <taxon>Siphonostomatoida</taxon>
        <taxon>Caligidae</taxon>
        <taxon>Lepeophtheirus</taxon>
    </lineage>
</organism>
<dbReference type="OrthoDB" id="10259112at2759"/>